<feature type="region of interest" description="Disordered" evidence="2">
    <location>
        <begin position="486"/>
        <end position="549"/>
    </location>
</feature>
<evidence type="ECO:0000259" key="3">
    <source>
        <dbReference type="SMART" id="SM00939"/>
    </source>
</evidence>
<dbReference type="AlphaFoldDB" id="A0A813KXQ3"/>
<sequence>MGPLCAPWLSQPVIPPAAPHETSLRLATHPSGREAKRCRSERCYALRAGRRSAEQQQQQKQQQQQQQQRGLTALAAAGSAFVVPLLHRRRRRRCRASGLAPLVRLAAQARGQEEPRLLREEFCLWHEQGTLEGVVVRLEGRQDEGLPVVLVNAGCYGTLASTLEGAEGPRYAAQGYAYVIVRATDGMEDVADSVFARWRADAAAVLDWLGQQPWCNGRVGCHGYSLLGNTAYAALGASQEPGPPGRARVCALMPAVSFSRIQPTVFVQGQGLAAELALRFLLPVARRGRASAGQALWLELRVVGFFALPDWPGLKAALSQRPVAPADESLWGRPNRLWRAGQLHDITPLSGRFLARRDAQCNFDIEAVESSFEMPAIHVVAGWHDMFLMQSLEDFAAAGRASGGRARLTVYTGGHFGVVVAHGKQITKDTLAWYDEHLREEGSQSSAAKVRLQVIGAEPGQDWLECDFWPPPPAERSLQFYLSSGDSCQPPATTTGSLELAPRPEQSSAETSSLQYVYDPADPTPYSGGGWLNLQKDGPKDQRSLESQRKEDMLVLTSAPLQESLEVLGEVEVTLFVSCSAAECDLVARLCVVRSGSLEEGGGSTGPLGLLVQLPQTLNRLLDRRELGPGQSLNVCEGLARVNFSQPDADNSNNNHNTNNNQNKNNEDNKDNNNADNSNNNNSNTNNNTNNNNNNNNDADGPPGFRRVQISLGPTACHFAKGDRVRLHVCSAAHPRWLRHPLQGANEDWLLGSGPLGPPAEVRVLADAARPSSLRLPLRGAAVRTLSSI</sequence>
<dbReference type="Pfam" id="PF08530">
    <property type="entry name" value="PepX_C"/>
    <property type="match status" value="1"/>
</dbReference>
<dbReference type="SUPFAM" id="SSF49785">
    <property type="entry name" value="Galactose-binding domain-like"/>
    <property type="match status" value="1"/>
</dbReference>
<dbReference type="PANTHER" id="PTHR16148">
    <property type="entry name" value="NF-KAPPA-B-REPRESSING FACTOR-RELATED"/>
    <property type="match status" value="1"/>
</dbReference>
<dbReference type="EMBL" id="CAJNNW010032751">
    <property type="protein sequence ID" value="CAE8715268.1"/>
    <property type="molecule type" value="Genomic_DNA"/>
</dbReference>
<comment type="caution">
    <text evidence="4">The sequence shown here is derived from an EMBL/GenBank/DDBJ whole genome shotgun (WGS) entry which is preliminary data.</text>
</comment>
<keyword evidence="1" id="KW-0378">Hydrolase</keyword>
<dbReference type="InterPro" id="IPR008979">
    <property type="entry name" value="Galactose-bd-like_sf"/>
</dbReference>
<dbReference type="Proteomes" id="UP000626109">
    <property type="component" value="Unassembled WGS sequence"/>
</dbReference>
<dbReference type="SMART" id="SM00939">
    <property type="entry name" value="PepX_C"/>
    <property type="match status" value="1"/>
</dbReference>
<protein>
    <recommendedName>
        <fullName evidence="3">Xaa-Pro dipeptidyl-peptidase C-terminal domain-containing protein</fullName>
    </recommendedName>
</protein>
<feature type="compositionally biased region" description="Basic and acidic residues" evidence="2">
    <location>
        <begin position="537"/>
        <end position="549"/>
    </location>
</feature>
<proteinExistence type="predicted"/>
<dbReference type="Pfam" id="PF02129">
    <property type="entry name" value="Peptidase_S15"/>
    <property type="match status" value="1"/>
</dbReference>
<dbReference type="NCBIfam" id="TIGR00976">
    <property type="entry name" value="CocE_NonD"/>
    <property type="match status" value="1"/>
</dbReference>
<reference evidence="4" key="1">
    <citation type="submission" date="2021-02" db="EMBL/GenBank/DDBJ databases">
        <authorList>
            <person name="Dougan E. K."/>
            <person name="Rhodes N."/>
            <person name="Thang M."/>
            <person name="Chan C."/>
        </authorList>
    </citation>
    <scope>NUCLEOTIDE SEQUENCE</scope>
</reference>
<evidence type="ECO:0000256" key="1">
    <source>
        <dbReference type="ARBA" id="ARBA00022801"/>
    </source>
</evidence>
<dbReference type="SUPFAM" id="SSF53474">
    <property type="entry name" value="alpha/beta-Hydrolases"/>
    <property type="match status" value="1"/>
</dbReference>
<feature type="compositionally biased region" description="Polar residues" evidence="2">
    <location>
        <begin position="505"/>
        <end position="515"/>
    </location>
</feature>
<dbReference type="InterPro" id="IPR000383">
    <property type="entry name" value="Xaa-Pro-like_dom"/>
</dbReference>
<feature type="region of interest" description="Disordered" evidence="2">
    <location>
        <begin position="644"/>
        <end position="707"/>
    </location>
</feature>
<feature type="region of interest" description="Disordered" evidence="2">
    <location>
        <begin position="49"/>
        <end position="70"/>
    </location>
</feature>
<dbReference type="InterPro" id="IPR029058">
    <property type="entry name" value="AB_hydrolase_fold"/>
</dbReference>
<accession>A0A813KXQ3</accession>
<feature type="compositionally biased region" description="Low complexity" evidence="2">
    <location>
        <begin position="674"/>
        <end position="700"/>
    </location>
</feature>
<feature type="compositionally biased region" description="Polar residues" evidence="2">
    <location>
        <begin position="486"/>
        <end position="497"/>
    </location>
</feature>
<feature type="compositionally biased region" description="Low complexity" evidence="2">
    <location>
        <begin position="648"/>
        <end position="664"/>
    </location>
</feature>
<dbReference type="PANTHER" id="PTHR16148:SF14">
    <property type="entry name" value="MYND-TYPE DOMAIN-CONTAINING PROTEIN"/>
    <property type="match status" value="1"/>
</dbReference>
<name>A0A813KXQ3_POLGL</name>
<dbReference type="Gene3D" id="3.40.50.1820">
    <property type="entry name" value="alpha/beta hydrolase"/>
    <property type="match status" value="2"/>
</dbReference>
<dbReference type="InterPro" id="IPR005674">
    <property type="entry name" value="CocE/Ser_esterase"/>
</dbReference>
<gene>
    <name evidence="4" type="ORF">PGLA2088_LOCUS38437</name>
</gene>
<dbReference type="Gene3D" id="2.60.120.260">
    <property type="entry name" value="Galactose-binding domain-like"/>
    <property type="match status" value="1"/>
</dbReference>
<feature type="compositionally biased region" description="Low complexity" evidence="2">
    <location>
        <begin position="55"/>
        <end position="68"/>
    </location>
</feature>
<organism evidence="4 5">
    <name type="scientific">Polarella glacialis</name>
    <name type="common">Dinoflagellate</name>
    <dbReference type="NCBI Taxonomy" id="89957"/>
    <lineage>
        <taxon>Eukaryota</taxon>
        <taxon>Sar</taxon>
        <taxon>Alveolata</taxon>
        <taxon>Dinophyceae</taxon>
        <taxon>Suessiales</taxon>
        <taxon>Suessiaceae</taxon>
        <taxon>Polarella</taxon>
    </lineage>
</organism>
<evidence type="ECO:0000313" key="5">
    <source>
        <dbReference type="Proteomes" id="UP000626109"/>
    </source>
</evidence>
<dbReference type="InterPro" id="IPR013736">
    <property type="entry name" value="Xaa-Pro_dipept_C"/>
</dbReference>
<feature type="domain" description="Xaa-Pro dipeptidyl-peptidase C-terminal" evidence="3">
    <location>
        <begin position="431"/>
        <end position="775"/>
    </location>
</feature>
<evidence type="ECO:0000313" key="4">
    <source>
        <dbReference type="EMBL" id="CAE8715268.1"/>
    </source>
</evidence>
<evidence type="ECO:0000256" key="2">
    <source>
        <dbReference type="SAM" id="MobiDB-lite"/>
    </source>
</evidence>
<dbReference type="GO" id="GO:0008239">
    <property type="term" value="F:dipeptidyl-peptidase activity"/>
    <property type="evidence" value="ECO:0007669"/>
    <property type="project" value="InterPro"/>
</dbReference>